<name>A0A1I5AXN7_9GAMM</name>
<proteinExistence type="predicted"/>
<accession>A0A1I5AXN7</accession>
<dbReference type="OrthoDB" id="6580368at2"/>
<keyword evidence="2" id="KW-1185">Reference proteome</keyword>
<dbReference type="Proteomes" id="UP000199011">
    <property type="component" value="Unassembled WGS sequence"/>
</dbReference>
<dbReference type="EMBL" id="FOVO01000014">
    <property type="protein sequence ID" value="SFN67214.1"/>
    <property type="molecule type" value="Genomic_DNA"/>
</dbReference>
<gene>
    <name evidence="1" type="ORF">SAMN05421579_11474</name>
</gene>
<evidence type="ECO:0000313" key="2">
    <source>
        <dbReference type="Proteomes" id="UP000199011"/>
    </source>
</evidence>
<evidence type="ECO:0000313" key="1">
    <source>
        <dbReference type="EMBL" id="SFN67214.1"/>
    </source>
</evidence>
<protein>
    <submittedName>
        <fullName evidence="1">Uncharacterized protein</fullName>
    </submittedName>
</protein>
<sequence length="252" mass="29158">MTEKHIKLWFKEGVIGRYLLLDDMRAIWFKRGLESVFDLLFHEVKSYKYLAVRTNDADWATIVQSGIDLKTGEVNVKKRGRKIKDRVYITYALNRASDLYTDSAHKMANKNQNSTPNNNHDREYSTVEALPSPEPVIPHFELEKIYSLIHNIPLLENYTEIKTKEKEINGNPRSLNFMARLVKALLHIQYSADEAENIRRELDDPHSRISTDFSDKGIKAPSGKALHGKLRDMLIEIVPLIENVDIEKLDIK</sequence>
<dbReference type="STRING" id="53341.SAMN05421579_11474"/>
<organism evidence="1 2">
    <name type="scientific">Xenorhabdus japonica</name>
    <dbReference type="NCBI Taxonomy" id="53341"/>
    <lineage>
        <taxon>Bacteria</taxon>
        <taxon>Pseudomonadati</taxon>
        <taxon>Pseudomonadota</taxon>
        <taxon>Gammaproteobacteria</taxon>
        <taxon>Enterobacterales</taxon>
        <taxon>Morganellaceae</taxon>
        <taxon>Xenorhabdus</taxon>
    </lineage>
</organism>
<dbReference type="AlphaFoldDB" id="A0A1I5AXN7"/>
<reference evidence="2" key="1">
    <citation type="submission" date="2016-10" db="EMBL/GenBank/DDBJ databases">
        <authorList>
            <person name="Varghese N."/>
            <person name="Submissions S."/>
        </authorList>
    </citation>
    <scope>NUCLEOTIDE SEQUENCE [LARGE SCALE GENOMIC DNA]</scope>
    <source>
        <strain evidence="2">DSM 16522</strain>
    </source>
</reference>
<dbReference type="RefSeq" id="WP_092519182.1">
    <property type="nucleotide sequence ID" value="NZ_CAWRAH010000039.1"/>
</dbReference>